<dbReference type="InterPro" id="IPR011701">
    <property type="entry name" value="MFS"/>
</dbReference>
<dbReference type="Pfam" id="PF07690">
    <property type="entry name" value="MFS_1"/>
    <property type="match status" value="1"/>
</dbReference>
<dbReference type="SUPFAM" id="SSF103473">
    <property type="entry name" value="MFS general substrate transporter"/>
    <property type="match status" value="1"/>
</dbReference>
<dbReference type="RefSeq" id="WP_288829616.1">
    <property type="nucleotide sequence ID" value="NZ_BRPJ01000097.1"/>
</dbReference>
<feature type="transmembrane region" description="Helical" evidence="6">
    <location>
        <begin position="20"/>
        <end position="40"/>
    </location>
</feature>
<dbReference type="PANTHER" id="PTHR23513">
    <property type="entry name" value="INTEGRAL MEMBRANE EFFLUX PROTEIN-RELATED"/>
    <property type="match status" value="1"/>
</dbReference>
<keyword evidence="2" id="KW-1003">Cell membrane</keyword>
<feature type="transmembrane region" description="Helical" evidence="6">
    <location>
        <begin position="389"/>
        <end position="408"/>
    </location>
</feature>
<comment type="caution">
    <text evidence="7">The sequence shown here is derived from an EMBL/GenBank/DDBJ whole genome shotgun (WGS) entry which is preliminary data.</text>
</comment>
<evidence type="ECO:0000313" key="8">
    <source>
        <dbReference type="Proteomes" id="UP001419084"/>
    </source>
</evidence>
<evidence type="ECO:0000256" key="3">
    <source>
        <dbReference type="ARBA" id="ARBA00022692"/>
    </source>
</evidence>
<evidence type="ECO:0000256" key="4">
    <source>
        <dbReference type="ARBA" id="ARBA00022989"/>
    </source>
</evidence>
<feature type="transmembrane region" description="Helical" evidence="6">
    <location>
        <begin position="165"/>
        <end position="193"/>
    </location>
</feature>
<keyword evidence="8" id="KW-1185">Reference proteome</keyword>
<protein>
    <submittedName>
        <fullName evidence="7">MFS transporter</fullName>
    </submittedName>
</protein>
<reference evidence="7 8" key="1">
    <citation type="journal article" date="2024" name="Int. J. Syst. Evol. Microbiol.">
        <title>Lacrimispora brassicae sp. nov. isolated from fermented cabbage, and proposal of Clostridium indicum Gundawar et al. 2019 and Clostridium methoxybenzovorans Mechichi et al. 1999 as heterotypic synonyms of Lacrimispora amygdalina (Parshina et al. 2003) Haas and Blanchard 2020 and Lacrimispora indolis (McClung and McCoy 1957) Haas and Blanchard 2020, respectively.</title>
        <authorList>
            <person name="Kobayashi H."/>
            <person name="Tanizawa Y."/>
            <person name="Sakamoto M."/>
            <person name="Ohkuma M."/>
            <person name="Tohno M."/>
        </authorList>
    </citation>
    <scope>NUCLEOTIDE SEQUENCE [LARGE SCALE GENOMIC DNA]</scope>
    <source>
        <strain evidence="7 8">DSM 12857</strain>
    </source>
</reference>
<dbReference type="Gene3D" id="1.20.1250.20">
    <property type="entry name" value="MFS general substrate transporter like domains"/>
    <property type="match status" value="1"/>
</dbReference>
<proteinExistence type="predicted"/>
<sequence length="421" mass="46502">MEKYMYQSFIRTEKEYLKIILSNIIGRFGDSIDSIAYGWMVYELTNSTSWLALIYGINSLPTILLQPFAGALVEFIDKRITVILCDTGRGLVVLCTGIMMISGALQPWHLLILTFLNSCFEAYRIPSSLSIIPLVLKKQDYNIGLSLNQSASRISELIGLGCAGAVIGFLGSGGAIIVDAITFFISAILFYLLKLPGSKKDKIHTNINVKNYCTDLYGGIQYFKKNRIIFIICCIGFLLNVITVPLEKLQAAYVNECLSLGVNAMSVGSIFMTCGLILGSLLFVCVRKTFSNKDILIYGGTLIGMIYFCLMFVGMIDYIPLRYITYGVVLCIFGFINSMIGMSAQVTFMANTPNEYLGRAASIFNAMACSSIPAGSFLLAIVLPYLTIIRTYFCVGVITVLIFLYIGTLKSIRRMEGMDEG</sequence>
<gene>
    <name evidence="7" type="ORF">LAD12857_45730</name>
</gene>
<feature type="transmembrane region" description="Helical" evidence="6">
    <location>
        <begin position="52"/>
        <end position="76"/>
    </location>
</feature>
<feature type="transmembrane region" description="Helical" evidence="6">
    <location>
        <begin position="258"/>
        <end position="283"/>
    </location>
</feature>
<evidence type="ECO:0000256" key="2">
    <source>
        <dbReference type="ARBA" id="ARBA00022475"/>
    </source>
</evidence>
<evidence type="ECO:0000256" key="5">
    <source>
        <dbReference type="ARBA" id="ARBA00023136"/>
    </source>
</evidence>
<keyword evidence="3 6" id="KW-0812">Transmembrane</keyword>
<organism evidence="7 8">
    <name type="scientific">Lacrimispora amygdalina</name>
    <dbReference type="NCBI Taxonomy" id="253257"/>
    <lineage>
        <taxon>Bacteria</taxon>
        <taxon>Bacillati</taxon>
        <taxon>Bacillota</taxon>
        <taxon>Clostridia</taxon>
        <taxon>Lachnospirales</taxon>
        <taxon>Lachnospiraceae</taxon>
        <taxon>Lacrimispora</taxon>
    </lineage>
</organism>
<feature type="transmembrane region" description="Helical" evidence="6">
    <location>
        <begin position="88"/>
        <end position="108"/>
    </location>
</feature>
<comment type="subcellular location">
    <subcellularLocation>
        <location evidence="1">Cell membrane</location>
        <topology evidence="1">Multi-pass membrane protein</topology>
    </subcellularLocation>
</comment>
<evidence type="ECO:0000313" key="7">
    <source>
        <dbReference type="EMBL" id="GLB32650.1"/>
    </source>
</evidence>
<keyword evidence="5 6" id="KW-0472">Membrane</keyword>
<dbReference type="CDD" id="cd06173">
    <property type="entry name" value="MFS_MefA_like"/>
    <property type="match status" value="1"/>
</dbReference>
<keyword evidence="4 6" id="KW-1133">Transmembrane helix</keyword>
<accession>A0ABQ5MCT4</accession>
<dbReference type="PANTHER" id="PTHR23513:SF11">
    <property type="entry name" value="STAPHYLOFERRIN A TRANSPORTER"/>
    <property type="match status" value="1"/>
</dbReference>
<feature type="transmembrane region" description="Helical" evidence="6">
    <location>
        <begin position="323"/>
        <end position="342"/>
    </location>
</feature>
<feature type="transmembrane region" description="Helical" evidence="6">
    <location>
        <begin position="228"/>
        <end position="246"/>
    </location>
</feature>
<dbReference type="EMBL" id="BRPJ01000097">
    <property type="protein sequence ID" value="GLB32650.1"/>
    <property type="molecule type" value="Genomic_DNA"/>
</dbReference>
<dbReference type="InterPro" id="IPR036259">
    <property type="entry name" value="MFS_trans_sf"/>
</dbReference>
<name>A0ABQ5MCT4_9FIRM</name>
<evidence type="ECO:0000256" key="1">
    <source>
        <dbReference type="ARBA" id="ARBA00004651"/>
    </source>
</evidence>
<evidence type="ECO:0000256" key="6">
    <source>
        <dbReference type="SAM" id="Phobius"/>
    </source>
</evidence>
<dbReference type="Proteomes" id="UP001419084">
    <property type="component" value="Unassembled WGS sequence"/>
</dbReference>
<feature type="transmembrane region" description="Helical" evidence="6">
    <location>
        <begin position="295"/>
        <end position="317"/>
    </location>
</feature>
<feature type="transmembrane region" description="Helical" evidence="6">
    <location>
        <begin position="363"/>
        <end position="383"/>
    </location>
</feature>